<dbReference type="Pfam" id="PF00586">
    <property type="entry name" value="AIRS"/>
    <property type="match status" value="1"/>
</dbReference>
<dbReference type="PANTHER" id="PTHR30270">
    <property type="entry name" value="THIAMINE-MONOPHOSPHATE KINASE"/>
    <property type="match status" value="1"/>
</dbReference>
<dbReference type="InterPro" id="IPR006283">
    <property type="entry name" value="ThiL-like"/>
</dbReference>
<dbReference type="InterPro" id="IPR036921">
    <property type="entry name" value="PurM-like_N_sf"/>
</dbReference>
<keyword evidence="3" id="KW-0808">Transferase</keyword>
<name>A0A3B1BG13_9ZZZZ</name>
<dbReference type="SUPFAM" id="SSF56042">
    <property type="entry name" value="PurM C-terminal domain-like"/>
    <property type="match status" value="1"/>
</dbReference>
<dbReference type="Pfam" id="PF02769">
    <property type="entry name" value="AIRS_C"/>
    <property type="match status" value="1"/>
</dbReference>
<dbReference type="PANTHER" id="PTHR30270:SF0">
    <property type="entry name" value="THIAMINE-MONOPHOSPHATE KINASE"/>
    <property type="match status" value="1"/>
</dbReference>
<dbReference type="InterPro" id="IPR010918">
    <property type="entry name" value="PurM-like_C_dom"/>
</dbReference>
<dbReference type="HAMAP" id="MF_02128">
    <property type="entry name" value="TMP_kinase"/>
    <property type="match status" value="1"/>
</dbReference>
<dbReference type="EMBL" id="UOFZ01000113">
    <property type="protein sequence ID" value="VAX13401.1"/>
    <property type="molecule type" value="Genomic_DNA"/>
</dbReference>
<dbReference type="GO" id="GO:0009030">
    <property type="term" value="F:thiamine-phosphate kinase activity"/>
    <property type="evidence" value="ECO:0007669"/>
    <property type="project" value="UniProtKB-EC"/>
</dbReference>
<proteinExistence type="inferred from homology"/>
<dbReference type="Gene3D" id="3.30.1330.10">
    <property type="entry name" value="PurM-like, N-terminal domain"/>
    <property type="match status" value="1"/>
</dbReference>
<dbReference type="InterPro" id="IPR036676">
    <property type="entry name" value="PurM-like_C_sf"/>
</dbReference>
<feature type="domain" description="PurM-like C-terminal" evidence="2">
    <location>
        <begin position="150"/>
        <end position="308"/>
    </location>
</feature>
<evidence type="ECO:0000259" key="2">
    <source>
        <dbReference type="Pfam" id="PF02769"/>
    </source>
</evidence>
<dbReference type="GO" id="GO:0009228">
    <property type="term" value="P:thiamine biosynthetic process"/>
    <property type="evidence" value="ECO:0007669"/>
    <property type="project" value="InterPro"/>
</dbReference>
<gene>
    <name evidence="3" type="ORF">MNBD_GAMMA24-2138</name>
</gene>
<reference evidence="3" key="1">
    <citation type="submission" date="2018-06" db="EMBL/GenBank/DDBJ databases">
        <authorList>
            <person name="Zhirakovskaya E."/>
        </authorList>
    </citation>
    <scope>NUCLEOTIDE SEQUENCE</scope>
</reference>
<dbReference type="CDD" id="cd02194">
    <property type="entry name" value="ThiL"/>
    <property type="match status" value="1"/>
</dbReference>
<dbReference type="SUPFAM" id="SSF55326">
    <property type="entry name" value="PurM N-terminal domain-like"/>
    <property type="match status" value="1"/>
</dbReference>
<keyword evidence="3" id="KW-0418">Kinase</keyword>
<evidence type="ECO:0000313" key="3">
    <source>
        <dbReference type="EMBL" id="VAX13401.1"/>
    </source>
</evidence>
<sequence>MSVSEFEIINRYFACHSFASENIILGIGDDAAVVSVAADKQLVVSIDTLISGVHFPVQTSAADIAWKALAVNLSDLAAMGASPAWFTLALSLPQVDHNWLAAFSESLADISSAYHIPLIGGDTTRGPLSITIQVAGHVKAGQALLRSGAKVGDQIFVSGSIGDAALGLYLLQQQAENLGEKDYLRRDLIRRLNRPQPRIELGQALSGIASACIDISDGLFADLAHILKTSKVGARLQQAQIPLSEAAQQFLTANPQLRSTIYNRGDDYELCFCVPAEKCGQLEMIEKAQYCRLSHIGEIVSGDDLQLFDVQNNRLDYRHDSYDHFAKKT</sequence>
<dbReference type="NCBIfam" id="TIGR01379">
    <property type="entry name" value="thiL"/>
    <property type="match status" value="1"/>
</dbReference>
<protein>
    <submittedName>
        <fullName evidence="3">Thiamine-monophosphate kinase</fullName>
        <ecNumber evidence="3">2.7.4.16</ecNumber>
    </submittedName>
</protein>
<evidence type="ECO:0000259" key="1">
    <source>
        <dbReference type="Pfam" id="PF00586"/>
    </source>
</evidence>
<accession>A0A3B1BG13</accession>
<dbReference type="InterPro" id="IPR016188">
    <property type="entry name" value="PurM-like_N"/>
</dbReference>
<dbReference type="PIRSF" id="PIRSF005303">
    <property type="entry name" value="Thiam_monoph_kin"/>
    <property type="match status" value="1"/>
</dbReference>
<feature type="domain" description="PurM-like N-terminal" evidence="1">
    <location>
        <begin position="28"/>
        <end position="137"/>
    </location>
</feature>
<dbReference type="Gene3D" id="3.90.650.10">
    <property type="entry name" value="PurM-like C-terminal domain"/>
    <property type="match status" value="1"/>
</dbReference>
<dbReference type="AlphaFoldDB" id="A0A3B1BG13"/>
<organism evidence="3">
    <name type="scientific">hydrothermal vent metagenome</name>
    <dbReference type="NCBI Taxonomy" id="652676"/>
    <lineage>
        <taxon>unclassified sequences</taxon>
        <taxon>metagenomes</taxon>
        <taxon>ecological metagenomes</taxon>
    </lineage>
</organism>
<dbReference type="EC" id="2.7.4.16" evidence="3"/>